<reference evidence="3 4" key="1">
    <citation type="submission" date="2019-02" db="EMBL/GenBank/DDBJ databases">
        <title>Genome sequence of the sea-ice species Brumimicrobium glaciale.</title>
        <authorList>
            <person name="Bowman J.P."/>
        </authorList>
    </citation>
    <scope>NUCLEOTIDE SEQUENCE [LARGE SCALE GENOMIC DNA]</scope>
    <source>
        <strain evidence="3 4">IC156</strain>
    </source>
</reference>
<dbReference type="Pfam" id="PF22503">
    <property type="entry name" value="DUF6992"/>
    <property type="match status" value="1"/>
</dbReference>
<keyword evidence="1" id="KW-0812">Transmembrane</keyword>
<sequence>MFKQQLISFLIFIACAFQTNAQLATNNDFNNERLRINKTGMVVLTSWASTNIAVGSIGWAYDKGAMKYFHQMNVFWNIVNLGIAVPGLFQSRKYGKEKISNGKLIEEQYANEQLYLINDGLNIFYIGSGFLLKSIADTYPDNQLRFEGYGNSLILQGGFLLVFDLVQYLRHRNHRKKSNTIFFDQLSLSKSGIGLKYSFK</sequence>
<keyword evidence="1" id="KW-1133">Transmembrane helix</keyword>
<protein>
    <recommendedName>
        <fullName evidence="5">DUF3575 domain-containing protein</fullName>
    </recommendedName>
</protein>
<evidence type="ECO:0000256" key="2">
    <source>
        <dbReference type="SAM" id="SignalP"/>
    </source>
</evidence>
<name>A0A4Q4KLK9_9FLAO</name>
<gene>
    <name evidence="3" type="ORF">ERX46_09460</name>
</gene>
<comment type="caution">
    <text evidence="3">The sequence shown here is derived from an EMBL/GenBank/DDBJ whole genome shotgun (WGS) entry which is preliminary data.</text>
</comment>
<feature type="transmembrane region" description="Helical" evidence="1">
    <location>
        <begin position="40"/>
        <end position="61"/>
    </location>
</feature>
<dbReference type="OrthoDB" id="1122568at2"/>
<dbReference type="EMBL" id="SETE01000003">
    <property type="protein sequence ID" value="RYM34175.1"/>
    <property type="molecule type" value="Genomic_DNA"/>
</dbReference>
<dbReference type="AlphaFoldDB" id="A0A4Q4KLK9"/>
<evidence type="ECO:0000313" key="4">
    <source>
        <dbReference type="Proteomes" id="UP000293952"/>
    </source>
</evidence>
<feature type="signal peptide" evidence="2">
    <location>
        <begin position="1"/>
        <end position="21"/>
    </location>
</feature>
<feature type="transmembrane region" description="Helical" evidence="1">
    <location>
        <begin position="73"/>
        <end position="89"/>
    </location>
</feature>
<feature type="chain" id="PRO_5021003766" description="DUF3575 domain-containing protein" evidence="2">
    <location>
        <begin position="22"/>
        <end position="200"/>
    </location>
</feature>
<keyword evidence="1" id="KW-0472">Membrane</keyword>
<dbReference type="InterPro" id="IPR054261">
    <property type="entry name" value="DUF6992"/>
</dbReference>
<keyword evidence="2" id="KW-0732">Signal</keyword>
<dbReference type="PROSITE" id="PS51257">
    <property type="entry name" value="PROKAR_LIPOPROTEIN"/>
    <property type="match status" value="1"/>
</dbReference>
<accession>A0A4Q4KLK9</accession>
<dbReference type="Proteomes" id="UP000293952">
    <property type="component" value="Unassembled WGS sequence"/>
</dbReference>
<organism evidence="3 4">
    <name type="scientific">Brumimicrobium glaciale</name>
    <dbReference type="NCBI Taxonomy" id="200475"/>
    <lineage>
        <taxon>Bacteria</taxon>
        <taxon>Pseudomonadati</taxon>
        <taxon>Bacteroidota</taxon>
        <taxon>Flavobacteriia</taxon>
        <taxon>Flavobacteriales</taxon>
        <taxon>Crocinitomicaceae</taxon>
        <taxon>Brumimicrobium</taxon>
    </lineage>
</organism>
<proteinExistence type="predicted"/>
<feature type="transmembrane region" description="Helical" evidence="1">
    <location>
        <begin position="149"/>
        <end position="169"/>
    </location>
</feature>
<keyword evidence="4" id="KW-1185">Reference proteome</keyword>
<evidence type="ECO:0008006" key="5">
    <source>
        <dbReference type="Google" id="ProtNLM"/>
    </source>
</evidence>
<evidence type="ECO:0000256" key="1">
    <source>
        <dbReference type="SAM" id="Phobius"/>
    </source>
</evidence>
<dbReference type="RefSeq" id="WP_130093616.1">
    <property type="nucleotide sequence ID" value="NZ_SETE01000003.1"/>
</dbReference>
<evidence type="ECO:0000313" key="3">
    <source>
        <dbReference type="EMBL" id="RYM34175.1"/>
    </source>
</evidence>